<reference evidence="9" key="1">
    <citation type="submission" date="2022-08" db="EMBL/GenBank/DDBJ databases">
        <title>Novel sulphate-reducing endosymbionts in the free-living metamonad Anaeramoeba.</title>
        <authorList>
            <person name="Jerlstrom-Hultqvist J."/>
            <person name="Cepicka I."/>
            <person name="Gallot-Lavallee L."/>
            <person name="Salas-Leiva D."/>
            <person name="Curtis B.A."/>
            <person name="Zahonova K."/>
            <person name="Pipaliya S."/>
            <person name="Dacks J."/>
            <person name="Roger A.J."/>
        </authorList>
    </citation>
    <scope>NUCLEOTIDE SEQUENCE</scope>
    <source>
        <strain evidence="9">Busselton2</strain>
    </source>
</reference>
<feature type="region of interest" description="Disordered" evidence="7">
    <location>
        <begin position="501"/>
        <end position="583"/>
    </location>
</feature>
<feature type="compositionally biased region" description="Low complexity" evidence="7">
    <location>
        <begin position="455"/>
        <end position="468"/>
    </location>
</feature>
<dbReference type="InterPro" id="IPR000719">
    <property type="entry name" value="Prot_kinase_dom"/>
</dbReference>
<dbReference type="PANTHER" id="PTHR24346">
    <property type="entry name" value="MAP/MICROTUBULE AFFINITY-REGULATING KINASE"/>
    <property type="match status" value="1"/>
</dbReference>
<dbReference type="PROSITE" id="PS00108">
    <property type="entry name" value="PROTEIN_KINASE_ST"/>
    <property type="match status" value="1"/>
</dbReference>
<dbReference type="FunFam" id="1.10.510.10:FF:000571">
    <property type="entry name" value="Maternal embryonic leucine zipper kinase"/>
    <property type="match status" value="1"/>
</dbReference>
<evidence type="ECO:0000259" key="8">
    <source>
        <dbReference type="PROSITE" id="PS50011"/>
    </source>
</evidence>
<gene>
    <name evidence="9" type="ORF">M0812_15922</name>
</gene>
<dbReference type="PANTHER" id="PTHR24346:SF82">
    <property type="entry name" value="KP78A-RELATED"/>
    <property type="match status" value="1"/>
</dbReference>
<organism evidence="9 10">
    <name type="scientific">Anaeramoeba flamelloides</name>
    <dbReference type="NCBI Taxonomy" id="1746091"/>
    <lineage>
        <taxon>Eukaryota</taxon>
        <taxon>Metamonada</taxon>
        <taxon>Anaeramoebidae</taxon>
        <taxon>Anaeramoeba</taxon>
    </lineage>
</organism>
<protein>
    <submittedName>
        <fullName evidence="9">Protein kinase</fullName>
    </submittedName>
</protein>
<dbReference type="InterPro" id="IPR011009">
    <property type="entry name" value="Kinase-like_dom_sf"/>
</dbReference>
<dbReference type="GO" id="GO:0035556">
    <property type="term" value="P:intracellular signal transduction"/>
    <property type="evidence" value="ECO:0007669"/>
    <property type="project" value="TreeGrafter"/>
</dbReference>
<keyword evidence="1" id="KW-0723">Serine/threonine-protein kinase</keyword>
<evidence type="ECO:0000256" key="1">
    <source>
        <dbReference type="ARBA" id="ARBA00022527"/>
    </source>
</evidence>
<dbReference type="InterPro" id="IPR008271">
    <property type="entry name" value="Ser/Thr_kinase_AS"/>
</dbReference>
<dbReference type="Proteomes" id="UP001146793">
    <property type="component" value="Unassembled WGS sequence"/>
</dbReference>
<keyword evidence="3 6" id="KW-0547">Nucleotide-binding</keyword>
<dbReference type="GO" id="GO:0005524">
    <property type="term" value="F:ATP binding"/>
    <property type="evidence" value="ECO:0007669"/>
    <property type="project" value="UniProtKB-UniRule"/>
</dbReference>
<accession>A0AAV7ZGQ0</accession>
<dbReference type="PROSITE" id="PS00107">
    <property type="entry name" value="PROTEIN_KINASE_ATP"/>
    <property type="match status" value="1"/>
</dbReference>
<dbReference type="GO" id="GO:0005737">
    <property type="term" value="C:cytoplasm"/>
    <property type="evidence" value="ECO:0007669"/>
    <property type="project" value="TreeGrafter"/>
</dbReference>
<evidence type="ECO:0000256" key="7">
    <source>
        <dbReference type="SAM" id="MobiDB-lite"/>
    </source>
</evidence>
<proteinExistence type="predicted"/>
<comment type="caution">
    <text evidence="9">The sequence shown here is derived from an EMBL/GenBank/DDBJ whole genome shotgun (WGS) entry which is preliminary data.</text>
</comment>
<feature type="compositionally biased region" description="Low complexity" evidence="7">
    <location>
        <begin position="535"/>
        <end position="575"/>
    </location>
</feature>
<feature type="region of interest" description="Disordered" evidence="7">
    <location>
        <begin position="338"/>
        <end position="387"/>
    </location>
</feature>
<dbReference type="InterPro" id="IPR017441">
    <property type="entry name" value="Protein_kinase_ATP_BS"/>
</dbReference>
<dbReference type="SMART" id="SM00220">
    <property type="entry name" value="S_TKc"/>
    <property type="match status" value="1"/>
</dbReference>
<feature type="binding site" evidence="6">
    <location>
        <position position="38"/>
    </location>
    <ligand>
        <name>ATP</name>
        <dbReference type="ChEBI" id="CHEBI:30616"/>
    </ligand>
</feature>
<evidence type="ECO:0000256" key="2">
    <source>
        <dbReference type="ARBA" id="ARBA00022679"/>
    </source>
</evidence>
<keyword evidence="4 9" id="KW-0418">Kinase</keyword>
<evidence type="ECO:0000256" key="4">
    <source>
        <dbReference type="ARBA" id="ARBA00022777"/>
    </source>
</evidence>
<name>A0AAV7ZGQ0_9EUKA</name>
<evidence type="ECO:0000256" key="5">
    <source>
        <dbReference type="ARBA" id="ARBA00022840"/>
    </source>
</evidence>
<feature type="domain" description="Protein kinase" evidence="8">
    <location>
        <begin position="9"/>
        <end position="263"/>
    </location>
</feature>
<keyword evidence="2" id="KW-0808">Transferase</keyword>
<feature type="compositionally biased region" description="Low complexity" evidence="7">
    <location>
        <begin position="506"/>
        <end position="524"/>
    </location>
</feature>
<evidence type="ECO:0000313" key="10">
    <source>
        <dbReference type="Proteomes" id="UP001146793"/>
    </source>
</evidence>
<dbReference type="Pfam" id="PF00069">
    <property type="entry name" value="Pkinase"/>
    <property type="match status" value="1"/>
</dbReference>
<evidence type="ECO:0000256" key="3">
    <source>
        <dbReference type="ARBA" id="ARBA00022741"/>
    </source>
</evidence>
<dbReference type="FunFam" id="3.30.200.20:FF:000003">
    <property type="entry name" value="Non-specific serine/threonine protein kinase"/>
    <property type="match status" value="1"/>
</dbReference>
<keyword evidence="5 6" id="KW-0067">ATP-binding</keyword>
<dbReference type="EMBL" id="JANTQA010000032">
    <property type="protein sequence ID" value="KAJ3439882.1"/>
    <property type="molecule type" value="Genomic_DNA"/>
</dbReference>
<evidence type="ECO:0000256" key="6">
    <source>
        <dbReference type="PROSITE-ProRule" id="PRU10141"/>
    </source>
</evidence>
<dbReference type="AlphaFoldDB" id="A0AAV7ZGQ0"/>
<dbReference type="SUPFAM" id="SSF56112">
    <property type="entry name" value="Protein kinase-like (PK-like)"/>
    <property type="match status" value="1"/>
</dbReference>
<evidence type="ECO:0000313" key="9">
    <source>
        <dbReference type="EMBL" id="KAJ3439882.1"/>
    </source>
</evidence>
<dbReference type="GO" id="GO:0004674">
    <property type="term" value="F:protein serine/threonine kinase activity"/>
    <property type="evidence" value="ECO:0007669"/>
    <property type="project" value="UniProtKB-KW"/>
</dbReference>
<dbReference type="PROSITE" id="PS50011">
    <property type="entry name" value="PROTEIN_KINASE_DOM"/>
    <property type="match status" value="1"/>
</dbReference>
<feature type="region of interest" description="Disordered" evidence="7">
    <location>
        <begin position="444"/>
        <end position="479"/>
    </location>
</feature>
<dbReference type="Gene3D" id="1.10.510.10">
    <property type="entry name" value="Transferase(Phosphotransferase) domain 1"/>
    <property type="match status" value="1"/>
</dbReference>
<sequence>MNIKKVGPYIIGKTLGRGSFSKVKSGVHCENGTEVAIKIIQKSKLSEETGLIQKFRKEMTLQRIFSHPNVIKTLQFIETETHLFLVLEKLSKGELFDYIVEKDYLPSDQARKIFRQIIFGLEYIHSFCIAHRDLKPENILLDENLNVKIADFGMAHINEMNTLLKTACGSPHYVAPEILKREKYNGMITDIWSCGVILYALLTGSLPFNEESYTELITMIKKGKINFQNISLKESEKDLIKQMLTVDPKKRITIERIKKHPWFVENIPKGYQFPKVEKKILKNIHKPIAYSNINKSSLQQLESIQETNMESLLIDLRKEGSNETKILYQIINKTKNHLETDNSGQSNNAKKSDKKKTNDKQKKKKRSSSFQRIGKTNTRKKSLKDSSKIQPLKSNFYFEEKTKINQLNILIKKTNRENKITINELFEIALKLDIFDITFNKRNKKDKDQDNNARNSKTNNDKSNTTNNRLEITKKKKKRTNSITSKFKLFTKILNNSTKKNEHLLSKNTSSNNIKSENSSINSEKGSKNDDDTDNSYNSNDDTNNNNNNNNDNDNTNNTTTSNTTDTNNDNNTNSRPSSTENSNTIFKDIQTIFRKLNFNKINFDSKKKVIIEQLMDNSLGQNIFNSNTSELLIQFIQKRLYRFGSTKKKLEKYLLNYQLNSENSLKDKSEFCSLNNKTQKKINQKLKTHLKNIKKKLFKRIENNHNIPTYQFPDRLIGISSSKNTFEVITQLQSALTINDFDWKHKIPGELKIKNRQTNMKMKIKIQTLPFQKIVNKVCNNYLSKVDRNLGNDDNTSNKKLLKKKLKIHSKTTNQILAFNTENEKRKWNVFISIINYSNNKKNISKHAKNIIKFVNH</sequence>